<dbReference type="Proteomes" id="UP000244754">
    <property type="component" value="Chromosome"/>
</dbReference>
<dbReference type="SUPFAM" id="SSF46689">
    <property type="entry name" value="Homeodomain-like"/>
    <property type="match status" value="1"/>
</dbReference>
<dbReference type="PROSITE" id="PS50977">
    <property type="entry name" value="HTH_TETR_2"/>
    <property type="match status" value="1"/>
</dbReference>
<dbReference type="Gene3D" id="1.10.357.10">
    <property type="entry name" value="Tetracycline Repressor, domain 2"/>
    <property type="match status" value="1"/>
</dbReference>
<organism evidence="2 3">
    <name type="scientific">Corynebacterium liangguodongii</name>
    <dbReference type="NCBI Taxonomy" id="2079535"/>
    <lineage>
        <taxon>Bacteria</taxon>
        <taxon>Bacillati</taxon>
        <taxon>Actinomycetota</taxon>
        <taxon>Actinomycetes</taxon>
        <taxon>Mycobacteriales</taxon>
        <taxon>Corynebacteriaceae</taxon>
        <taxon>Corynebacterium</taxon>
    </lineage>
</organism>
<keyword evidence="1" id="KW-0238">DNA-binding</keyword>
<evidence type="ECO:0000313" key="2">
    <source>
        <dbReference type="EMBL" id="AWB83117.1"/>
    </source>
</evidence>
<accession>A0A2S0WBI0</accession>
<name>A0A2S0WBI0_9CORY</name>
<evidence type="ECO:0000256" key="1">
    <source>
        <dbReference type="ARBA" id="ARBA00023125"/>
    </source>
</evidence>
<keyword evidence="3" id="KW-1185">Reference proteome</keyword>
<proteinExistence type="predicted"/>
<reference evidence="3" key="1">
    <citation type="submission" date="2018-01" db="EMBL/GenBank/DDBJ databases">
        <authorList>
            <person name="Li J."/>
        </authorList>
    </citation>
    <scope>NUCLEOTIDE SEQUENCE [LARGE SCALE GENOMIC DNA]</scope>
    <source>
        <strain evidence="3">2184</strain>
    </source>
</reference>
<dbReference type="GO" id="GO:0003677">
    <property type="term" value="F:DNA binding"/>
    <property type="evidence" value="ECO:0007669"/>
    <property type="project" value="UniProtKB-UniRule"/>
</dbReference>
<dbReference type="InterPro" id="IPR001647">
    <property type="entry name" value="HTH_TetR"/>
</dbReference>
<dbReference type="InterPro" id="IPR050624">
    <property type="entry name" value="HTH-type_Tx_Regulator"/>
</dbReference>
<dbReference type="PANTHER" id="PTHR43479:SF11">
    <property type="entry name" value="ACREF_ENVCD OPERON REPRESSOR-RELATED"/>
    <property type="match status" value="1"/>
</dbReference>
<dbReference type="KEGG" id="clia:C3E79_00280"/>
<dbReference type="EMBL" id="CP026948">
    <property type="protein sequence ID" value="AWB83117.1"/>
    <property type="molecule type" value="Genomic_DNA"/>
</dbReference>
<dbReference type="AlphaFoldDB" id="A0A2S0WBI0"/>
<protein>
    <submittedName>
        <fullName evidence="2">Uncharacterized protein</fullName>
    </submittedName>
</protein>
<dbReference type="PANTHER" id="PTHR43479">
    <property type="entry name" value="ACREF/ENVCD OPERON REPRESSOR-RELATED"/>
    <property type="match status" value="1"/>
</dbReference>
<evidence type="ECO:0000313" key="3">
    <source>
        <dbReference type="Proteomes" id="UP000244754"/>
    </source>
</evidence>
<sequence length="214" mass="24019">MRPSACKVASYKTVKGVDVARRETSTDPRAVRTRETLIQSTIDLLREHRSEDLSVSQIVKVGGLSRQVFYEHFADRDALLLAAGEQMVNPALQWAGEVSRGGIGPDRAVERLFELIEPYRSALSNLCDGPVHWRLHSYGMSEVEPFLRAELTEVLSKDGQEVSESHLKNTSRFISCGVIAQFTDAIREGRSAEDARRVMREIRETISVVTYKTP</sequence>
<gene>
    <name evidence="2" type="ORF">C3E79_00280</name>
</gene>
<dbReference type="InterPro" id="IPR009057">
    <property type="entry name" value="Homeodomain-like_sf"/>
</dbReference>